<dbReference type="KEGG" id="pbro:HOP40_26405"/>
<dbReference type="InterPro" id="IPR011251">
    <property type="entry name" value="Luciferase-like_dom"/>
</dbReference>
<protein>
    <submittedName>
        <fullName evidence="2">TIGR03617 family F420-dependent LLM class oxidoreductase</fullName>
        <ecNumber evidence="2">1.-.-.-</ecNumber>
    </submittedName>
</protein>
<dbReference type="EC" id="1.-.-.-" evidence="2"/>
<keyword evidence="3" id="KW-1185">Reference proteome</keyword>
<dbReference type="InterPro" id="IPR036661">
    <property type="entry name" value="Luciferase-like_sf"/>
</dbReference>
<dbReference type="Proteomes" id="UP000505377">
    <property type="component" value="Chromosome"/>
</dbReference>
<proteinExistence type="predicted"/>
<dbReference type="Pfam" id="PF00296">
    <property type="entry name" value="Bac_luciferase"/>
    <property type="match status" value="1"/>
</dbReference>
<sequence>MRLETLLPLGKVDPGLRAPEIPLDIHSVAAGAALLEEVGYGGLVVEETKDDPFTLLALAATTTERLRLGTAVTIAFPRSPTVMAMQAWTLQKLSRGRFTLGMGTQVRGHIQRRYGVPWSPPGPWMREYVQAVRAVWDCWQNGTPLDVRGEHYTLDLMVPLFDAGPIEHPGIPVHLAAINPNMCAVAGEVADGVRPHPVCTPSYIAEVMLPAVRHGAARSGRPLDEFRVCMKPLVASARTQEELVPKVRDARARIAFYASTPGYRAAFAHLGLGDLADEAKHLSKAQRWEELPVLIDDDVLDLFAVIGTYDEIGARLLDRFRSVVTDVEFSISVRDDGDRETLRELARLVQSDDDAPARAAITGRQGAGDAVR</sequence>
<evidence type="ECO:0000259" key="1">
    <source>
        <dbReference type="Pfam" id="PF00296"/>
    </source>
</evidence>
<dbReference type="Gene3D" id="3.20.20.30">
    <property type="entry name" value="Luciferase-like domain"/>
    <property type="match status" value="1"/>
</dbReference>
<evidence type="ECO:0000313" key="2">
    <source>
        <dbReference type="EMBL" id="QJY48872.1"/>
    </source>
</evidence>
<organism evidence="2 3">
    <name type="scientific">Pseudonocardia broussonetiae</name>
    <dbReference type="NCBI Taxonomy" id="2736640"/>
    <lineage>
        <taxon>Bacteria</taxon>
        <taxon>Bacillati</taxon>
        <taxon>Actinomycetota</taxon>
        <taxon>Actinomycetes</taxon>
        <taxon>Pseudonocardiales</taxon>
        <taxon>Pseudonocardiaceae</taxon>
        <taxon>Pseudonocardia</taxon>
    </lineage>
</organism>
<evidence type="ECO:0000313" key="3">
    <source>
        <dbReference type="Proteomes" id="UP000505377"/>
    </source>
</evidence>
<dbReference type="NCBIfam" id="TIGR03617">
    <property type="entry name" value="F420_MSMEG_2256"/>
    <property type="match status" value="1"/>
</dbReference>
<gene>
    <name evidence="2" type="ORF">HOP40_26405</name>
</gene>
<dbReference type="PANTHER" id="PTHR43244:SF2">
    <property type="entry name" value="CONSERVED HYPOTHETICAL ALANINE AND PROLINE-RICH PROTEIN"/>
    <property type="match status" value="1"/>
</dbReference>
<dbReference type="PANTHER" id="PTHR43244">
    <property type="match status" value="1"/>
</dbReference>
<dbReference type="InterPro" id="IPR019919">
    <property type="entry name" value="Lucif-like_OxRdtase_MSMEG_2256"/>
</dbReference>
<dbReference type="SUPFAM" id="SSF51679">
    <property type="entry name" value="Bacterial luciferase-like"/>
    <property type="match status" value="1"/>
</dbReference>
<dbReference type="EMBL" id="CP053564">
    <property type="protein sequence ID" value="QJY48872.1"/>
    <property type="molecule type" value="Genomic_DNA"/>
</dbReference>
<dbReference type="GO" id="GO:0016705">
    <property type="term" value="F:oxidoreductase activity, acting on paired donors, with incorporation or reduction of molecular oxygen"/>
    <property type="evidence" value="ECO:0007669"/>
    <property type="project" value="InterPro"/>
</dbReference>
<reference evidence="2 3" key="1">
    <citation type="submission" date="2020-05" db="EMBL/GenBank/DDBJ databases">
        <authorList>
            <person name="Mo P."/>
        </authorList>
    </citation>
    <scope>NUCLEOTIDE SEQUENCE [LARGE SCALE GENOMIC DNA]</scope>
    <source>
        <strain evidence="2 3">Gen01</strain>
    </source>
</reference>
<name>A0A6M6JQK0_9PSEU</name>
<keyword evidence="2" id="KW-0560">Oxidoreductase</keyword>
<dbReference type="InterPro" id="IPR050564">
    <property type="entry name" value="F420-G6PD/mer"/>
</dbReference>
<accession>A0A6M6JQK0</accession>
<dbReference type="CDD" id="cd01097">
    <property type="entry name" value="Tetrahydromethanopterin_reductase"/>
    <property type="match status" value="1"/>
</dbReference>
<dbReference type="RefSeq" id="WP_172163334.1">
    <property type="nucleotide sequence ID" value="NZ_CP053564.1"/>
</dbReference>
<feature type="domain" description="Luciferase-like" evidence="1">
    <location>
        <begin position="12"/>
        <end position="324"/>
    </location>
</feature>
<dbReference type="AlphaFoldDB" id="A0A6M6JQK0"/>